<comment type="caution">
    <text evidence="1">The sequence shown here is derived from an EMBL/GenBank/DDBJ whole genome shotgun (WGS) entry which is preliminary data.</text>
</comment>
<dbReference type="Proteomes" id="UP001196413">
    <property type="component" value="Unassembled WGS sequence"/>
</dbReference>
<protein>
    <submittedName>
        <fullName evidence="1">Uncharacterized protein</fullName>
    </submittedName>
</protein>
<dbReference type="AlphaFoldDB" id="A0AAD5R144"/>
<gene>
    <name evidence="1" type="ORF">KIN20_028639</name>
</gene>
<evidence type="ECO:0000313" key="2">
    <source>
        <dbReference type="Proteomes" id="UP001196413"/>
    </source>
</evidence>
<accession>A0AAD5R144</accession>
<dbReference type="EMBL" id="JAHQIW010005982">
    <property type="protein sequence ID" value="KAJ1367682.1"/>
    <property type="molecule type" value="Genomic_DNA"/>
</dbReference>
<reference evidence="1" key="1">
    <citation type="submission" date="2021-06" db="EMBL/GenBank/DDBJ databases">
        <title>Parelaphostrongylus tenuis whole genome reference sequence.</title>
        <authorList>
            <person name="Garwood T.J."/>
            <person name="Larsen P.A."/>
            <person name="Fountain-Jones N.M."/>
            <person name="Garbe J.R."/>
            <person name="Macchietto M.G."/>
            <person name="Kania S.A."/>
            <person name="Gerhold R.W."/>
            <person name="Richards J.E."/>
            <person name="Wolf T.M."/>
        </authorList>
    </citation>
    <scope>NUCLEOTIDE SEQUENCE</scope>
    <source>
        <strain evidence="1">MNPRO001-30</strain>
        <tissue evidence="1">Meninges</tissue>
    </source>
</reference>
<evidence type="ECO:0000313" key="1">
    <source>
        <dbReference type="EMBL" id="KAJ1367682.1"/>
    </source>
</evidence>
<keyword evidence="2" id="KW-1185">Reference proteome</keyword>
<proteinExistence type="predicted"/>
<name>A0AAD5R144_PARTN</name>
<sequence>MVNVSPSKILSYKRKGRRDYFLSLGAPVRSVSERSPASGEIFGEFHNGLHSQVRLTKSSYSLKLLVGSTTYGICASPPVLSK</sequence>
<organism evidence="1 2">
    <name type="scientific">Parelaphostrongylus tenuis</name>
    <name type="common">Meningeal worm</name>
    <dbReference type="NCBI Taxonomy" id="148309"/>
    <lineage>
        <taxon>Eukaryota</taxon>
        <taxon>Metazoa</taxon>
        <taxon>Ecdysozoa</taxon>
        <taxon>Nematoda</taxon>
        <taxon>Chromadorea</taxon>
        <taxon>Rhabditida</taxon>
        <taxon>Rhabditina</taxon>
        <taxon>Rhabditomorpha</taxon>
        <taxon>Strongyloidea</taxon>
        <taxon>Metastrongylidae</taxon>
        <taxon>Parelaphostrongylus</taxon>
    </lineage>
</organism>